<feature type="binding site" evidence="10">
    <location>
        <position position="363"/>
    </location>
    <ligand>
        <name>a 1,2-diacyl-sn-glycero-3-phospho-(1D-myo-inositol-3,4,5-trisphosphate)</name>
        <dbReference type="ChEBI" id="CHEBI:57836"/>
    </ligand>
</feature>
<dbReference type="EMBL" id="GL832957">
    <property type="protein sequence ID" value="EGD79014.1"/>
    <property type="molecule type" value="Genomic_DNA"/>
</dbReference>
<keyword evidence="5" id="KW-0254">Endocytosis</keyword>
<dbReference type="PROSITE" id="PS00991">
    <property type="entry name" value="CLAT_ADAPTOR_M_2"/>
    <property type="match status" value="1"/>
</dbReference>
<keyword evidence="14" id="KW-1185">Reference proteome</keyword>
<evidence type="ECO:0000313" key="14">
    <source>
        <dbReference type="Proteomes" id="UP000007799"/>
    </source>
</evidence>
<evidence type="ECO:0000256" key="5">
    <source>
        <dbReference type="ARBA" id="ARBA00022583"/>
    </source>
</evidence>
<evidence type="ECO:0000256" key="4">
    <source>
        <dbReference type="ARBA" id="ARBA00022475"/>
    </source>
</evidence>
<keyword evidence="7" id="KW-0472">Membrane</keyword>
<keyword evidence="8" id="KW-0168">Coated pit</keyword>
<protein>
    <recommendedName>
        <fullName evidence="12">MHD domain-containing protein</fullName>
    </recommendedName>
</protein>
<feature type="binding site" evidence="10">
    <location>
        <position position="350"/>
    </location>
    <ligand>
        <name>a 1,2-diacyl-sn-glycero-3-phospho-(1D-myo-inositol-3,4,5-trisphosphate)</name>
        <dbReference type="ChEBI" id="CHEBI:57836"/>
    </ligand>
</feature>
<keyword evidence="10" id="KW-0446">Lipid-binding</keyword>
<dbReference type="InterPro" id="IPR036168">
    <property type="entry name" value="AP2_Mu_C_sf"/>
</dbReference>
<evidence type="ECO:0000256" key="1">
    <source>
        <dbReference type="ARBA" id="ARBA00004236"/>
    </source>
</evidence>
<feature type="domain" description="MHD" evidence="12">
    <location>
        <begin position="170"/>
        <end position="439"/>
    </location>
</feature>
<evidence type="ECO:0000256" key="2">
    <source>
        <dbReference type="ARBA" id="ARBA00004277"/>
    </source>
</evidence>
<dbReference type="PANTHER" id="PTHR10529">
    <property type="entry name" value="AP COMPLEX SUBUNIT MU"/>
    <property type="match status" value="1"/>
</dbReference>
<name>F2TZJ0_SALR5</name>
<accession>F2TZJ0</accession>
<dbReference type="GO" id="GO:0030131">
    <property type="term" value="C:clathrin adaptor complex"/>
    <property type="evidence" value="ECO:0007669"/>
    <property type="project" value="UniProtKB-UniRule"/>
</dbReference>
<dbReference type="Gene3D" id="2.60.40.1170">
    <property type="entry name" value="Mu homology domain, subdomain B"/>
    <property type="match status" value="2"/>
</dbReference>
<dbReference type="RefSeq" id="XP_004997970.1">
    <property type="nucleotide sequence ID" value="XM_004997913.1"/>
</dbReference>
<gene>
    <name evidence="13" type="ORF">PTSG_01983</name>
</gene>
<dbReference type="Pfam" id="PF00928">
    <property type="entry name" value="Adap_comp_sub"/>
    <property type="match status" value="1"/>
</dbReference>
<dbReference type="InterPro" id="IPR022775">
    <property type="entry name" value="AP_mu_sigma_su"/>
</dbReference>
<evidence type="ECO:0000259" key="12">
    <source>
        <dbReference type="PROSITE" id="PS51072"/>
    </source>
</evidence>
<dbReference type="InParanoid" id="F2TZJ0"/>
<dbReference type="GO" id="GO:0005886">
    <property type="term" value="C:plasma membrane"/>
    <property type="evidence" value="ECO:0007669"/>
    <property type="project" value="UniProtKB-SubCell"/>
</dbReference>
<evidence type="ECO:0000313" key="13">
    <source>
        <dbReference type="EMBL" id="EGD79014.1"/>
    </source>
</evidence>
<feature type="binding site" evidence="10">
    <location>
        <position position="352"/>
    </location>
    <ligand>
        <name>a 1,2-diacyl-sn-glycero-3-phospho-(1D-myo-inositol-3,4,5-trisphosphate)</name>
        <dbReference type="ChEBI" id="CHEBI:57836"/>
    </ligand>
</feature>
<dbReference type="GO" id="GO:0006886">
    <property type="term" value="P:intracellular protein transport"/>
    <property type="evidence" value="ECO:0007669"/>
    <property type="project" value="UniProtKB-UniRule"/>
</dbReference>
<dbReference type="InterPro" id="IPR043512">
    <property type="entry name" value="Mu2_C"/>
</dbReference>
<dbReference type="GeneID" id="16078566"/>
<feature type="binding site" evidence="10">
    <location>
        <position position="348"/>
    </location>
    <ligand>
        <name>a 1,2-diacyl-sn-glycero-3-phospho-(1D-myo-inositol-3,4,5-trisphosphate)</name>
        <dbReference type="ChEBI" id="CHEBI:57836"/>
    </ligand>
</feature>
<dbReference type="Gene3D" id="3.30.450.60">
    <property type="match status" value="1"/>
</dbReference>
<sequence>MISGVFVYNNKGDCIISRIYRDDITRSVVDAFRVHVIHSRHEIRSPVTNIGRTSYFHMKRENLWLVTVTRLNANAAMVFEYMAKFIELTSSYFGQFNELNVKNNFSLIYELLDEVIDYGYPQSTDPNVLKLLITQEGFNAAEKPMEEQAKITSQVTGQIGWRREAIKYRKHELFIDVLESVSLLMGPLGPLNAYVNGSVRVKCYLSGMPDCKFGINDKIVMKDARPPNPLEAAGKKKKKKQQQQRAAPIAIDDLTFHQCVRLGKFDTDRSISFIPPDGEFELMKYRTTQNIKLPFKITPLVHESGNKVSINVTLKAEFDPALLGQRIEVRVPVPSITSKVHARSDKGKAKYKPGENAIVWKIKRINGGRSAQLNAELDLLQSTKKWTRTPISVNFEVPFACSGLEVKYLKILERKLGYDDGSVLKWVRYISKSGSYEIRY</sequence>
<comment type="similarity">
    <text evidence="9">Belongs to the adaptor complexes medium subunit family.</text>
</comment>
<evidence type="ECO:0000256" key="9">
    <source>
        <dbReference type="PIRNR" id="PIRNR005992"/>
    </source>
</evidence>
<dbReference type="GO" id="GO:0005905">
    <property type="term" value="C:clathrin-coated pit"/>
    <property type="evidence" value="ECO:0007669"/>
    <property type="project" value="UniProtKB-KW"/>
</dbReference>
<comment type="subcellular location">
    <subcellularLocation>
        <location evidence="1">Cell membrane</location>
    </subcellularLocation>
    <subcellularLocation>
        <location evidence="2">Membrane</location>
        <location evidence="2">Coated pit</location>
        <topology evidence="2">Peripheral membrane protein</topology>
        <orientation evidence="2">Cytoplasmic side</orientation>
    </subcellularLocation>
</comment>
<dbReference type="AlphaFoldDB" id="F2TZJ0"/>
<dbReference type="SUPFAM" id="SSF64356">
    <property type="entry name" value="SNARE-like"/>
    <property type="match status" value="1"/>
</dbReference>
<dbReference type="InterPro" id="IPR043532">
    <property type="entry name" value="AP2_Mu_N"/>
</dbReference>
<evidence type="ECO:0000256" key="8">
    <source>
        <dbReference type="ARBA" id="ARBA00023176"/>
    </source>
</evidence>
<dbReference type="STRING" id="946362.F2TZJ0"/>
<evidence type="ECO:0000256" key="7">
    <source>
        <dbReference type="ARBA" id="ARBA00023136"/>
    </source>
</evidence>
<dbReference type="InterPro" id="IPR050431">
    <property type="entry name" value="Adaptor_comp_med_subunit"/>
</dbReference>
<dbReference type="InterPro" id="IPR011012">
    <property type="entry name" value="Longin-like_dom_sf"/>
</dbReference>
<dbReference type="Proteomes" id="UP000007799">
    <property type="component" value="Unassembled WGS sequence"/>
</dbReference>
<reference evidence="13" key="1">
    <citation type="submission" date="2009-08" db="EMBL/GenBank/DDBJ databases">
        <title>Annotation of Salpingoeca rosetta.</title>
        <authorList>
            <consortium name="The Broad Institute Genome Sequencing Platform"/>
            <person name="Russ C."/>
            <person name="Cuomo C."/>
            <person name="Burger G."/>
            <person name="Gray M.W."/>
            <person name="Holland P.W.H."/>
            <person name="King N."/>
            <person name="Lang F.B.F."/>
            <person name="Roger A.J."/>
            <person name="Ruiz-Trillo I."/>
            <person name="Young S.K."/>
            <person name="Zeng Q."/>
            <person name="Gargeya S."/>
            <person name="Alvarado L."/>
            <person name="Berlin A."/>
            <person name="Chapman S.B."/>
            <person name="Chen Z."/>
            <person name="Freedman E."/>
            <person name="Gellesch M."/>
            <person name="Goldberg J."/>
            <person name="Griggs A."/>
            <person name="Gujja S."/>
            <person name="Heilman E."/>
            <person name="Heiman D."/>
            <person name="Howarth C."/>
            <person name="Mehta T."/>
            <person name="Neiman D."/>
            <person name="Pearson M."/>
            <person name="Roberts A."/>
            <person name="Saif S."/>
            <person name="Shea T."/>
            <person name="Shenoy N."/>
            <person name="Sisk P."/>
            <person name="Stolte C."/>
            <person name="Sykes S."/>
            <person name="White J."/>
            <person name="Yandava C."/>
            <person name="Haas B."/>
            <person name="Nusbaum C."/>
            <person name="Birren B."/>
        </authorList>
    </citation>
    <scope>NUCLEOTIDE SEQUENCE [LARGE SCALE GENOMIC DNA]</scope>
    <source>
        <strain evidence="13">ATCC 50818</strain>
    </source>
</reference>
<evidence type="ECO:0000256" key="10">
    <source>
        <dbReference type="PIRSR" id="PIRSR005992-1"/>
    </source>
</evidence>
<dbReference type="OMA" id="VWKIPRI"/>
<evidence type="ECO:0000256" key="6">
    <source>
        <dbReference type="ARBA" id="ARBA00022927"/>
    </source>
</evidence>
<evidence type="ECO:0000256" key="3">
    <source>
        <dbReference type="ARBA" id="ARBA00022448"/>
    </source>
</evidence>
<dbReference type="SUPFAM" id="SSF49447">
    <property type="entry name" value="Second domain of Mu2 adaptin subunit (ap50) of ap2 adaptor"/>
    <property type="match status" value="1"/>
</dbReference>
<feature type="binding site" evidence="10">
    <location>
        <position position="361"/>
    </location>
    <ligand>
        <name>a 1,2-diacyl-sn-glycero-3-phospho-(1D-myo-inositol-3,4,5-trisphosphate)</name>
        <dbReference type="ChEBI" id="CHEBI:57836"/>
    </ligand>
</feature>
<dbReference type="InterPro" id="IPR028565">
    <property type="entry name" value="MHD"/>
</dbReference>
<dbReference type="PIRSF" id="PIRSF005992">
    <property type="entry name" value="Clathrin_mu"/>
    <property type="match status" value="1"/>
</dbReference>
<dbReference type="PROSITE" id="PS51072">
    <property type="entry name" value="MHD"/>
    <property type="match status" value="1"/>
</dbReference>
<dbReference type="InterPro" id="IPR018240">
    <property type="entry name" value="Clathrin_mu_CS"/>
</dbReference>
<evidence type="ECO:0000256" key="11">
    <source>
        <dbReference type="SAM" id="MobiDB-lite"/>
    </source>
</evidence>
<dbReference type="InterPro" id="IPR001392">
    <property type="entry name" value="Clathrin_mu"/>
</dbReference>
<dbReference type="GO" id="GO:0008289">
    <property type="term" value="F:lipid binding"/>
    <property type="evidence" value="ECO:0007669"/>
    <property type="project" value="UniProtKB-KW"/>
</dbReference>
<organism evidence="14">
    <name type="scientific">Salpingoeca rosetta (strain ATCC 50818 / BSB-021)</name>
    <dbReference type="NCBI Taxonomy" id="946362"/>
    <lineage>
        <taxon>Eukaryota</taxon>
        <taxon>Choanoflagellata</taxon>
        <taxon>Craspedida</taxon>
        <taxon>Salpingoecidae</taxon>
        <taxon>Salpingoeca</taxon>
    </lineage>
</organism>
<dbReference type="FunCoup" id="F2TZJ0">
    <property type="interactions" value="1352"/>
</dbReference>
<dbReference type="PRINTS" id="PR00314">
    <property type="entry name" value="CLATHRINADPT"/>
</dbReference>
<keyword evidence="3 9" id="KW-0813">Transport</keyword>
<proteinExistence type="inferred from homology"/>
<keyword evidence="6 9" id="KW-0653">Protein transport</keyword>
<dbReference type="CDD" id="cd09251">
    <property type="entry name" value="AP-2_Mu2_Cterm"/>
    <property type="match status" value="1"/>
</dbReference>
<dbReference type="KEGG" id="sre:PTSG_01983"/>
<feature type="region of interest" description="Disordered" evidence="11">
    <location>
        <begin position="224"/>
        <end position="244"/>
    </location>
</feature>
<dbReference type="eggNOG" id="KOG0938">
    <property type="taxonomic scope" value="Eukaryota"/>
</dbReference>
<keyword evidence="4" id="KW-1003">Cell membrane</keyword>
<dbReference type="CDD" id="cd14836">
    <property type="entry name" value="AP2_Mu_N"/>
    <property type="match status" value="1"/>
</dbReference>
<dbReference type="OrthoDB" id="10259133at2759"/>
<dbReference type="Pfam" id="PF01217">
    <property type="entry name" value="Clat_adaptor_s"/>
    <property type="match status" value="1"/>
</dbReference>
<dbReference type="FunFam" id="3.30.450.60:FF:000002">
    <property type="entry name" value="AP-2 complex subunit mu, putative"/>
    <property type="match status" value="1"/>
</dbReference>
<dbReference type="GO" id="GO:0006897">
    <property type="term" value="P:endocytosis"/>
    <property type="evidence" value="ECO:0007669"/>
    <property type="project" value="UniProtKB-KW"/>
</dbReference>